<name>A0A835E126_9POAL</name>
<dbReference type="AlphaFoldDB" id="A0A835E126"/>
<dbReference type="OrthoDB" id="10529419at2759"/>
<sequence length="123" mass="13927">MNKLTDGVDEYLKVGSSSKRKGSAVQKIKDIQATLRNLTNGLGLYSMPQNVMLEEIRICENGGNSDGAVDPPQETEGEFPKRNSNKRNAEMKMHEITRKPKMTRINVNHEFLNALGWHPWECI</sequence>
<gene>
    <name evidence="2" type="ORF">HU200_060960</name>
</gene>
<evidence type="ECO:0000313" key="3">
    <source>
        <dbReference type="Proteomes" id="UP000636709"/>
    </source>
</evidence>
<evidence type="ECO:0000313" key="2">
    <source>
        <dbReference type="EMBL" id="KAF8655643.1"/>
    </source>
</evidence>
<dbReference type="Proteomes" id="UP000636709">
    <property type="component" value="Unassembled WGS sequence"/>
</dbReference>
<accession>A0A835E126</accession>
<feature type="region of interest" description="Disordered" evidence="1">
    <location>
        <begin position="61"/>
        <end position="90"/>
    </location>
</feature>
<protein>
    <submittedName>
        <fullName evidence="2">Uncharacterized protein</fullName>
    </submittedName>
</protein>
<keyword evidence="3" id="KW-1185">Reference proteome</keyword>
<evidence type="ECO:0000256" key="1">
    <source>
        <dbReference type="SAM" id="MobiDB-lite"/>
    </source>
</evidence>
<organism evidence="2 3">
    <name type="scientific">Digitaria exilis</name>
    <dbReference type="NCBI Taxonomy" id="1010633"/>
    <lineage>
        <taxon>Eukaryota</taxon>
        <taxon>Viridiplantae</taxon>
        <taxon>Streptophyta</taxon>
        <taxon>Embryophyta</taxon>
        <taxon>Tracheophyta</taxon>
        <taxon>Spermatophyta</taxon>
        <taxon>Magnoliopsida</taxon>
        <taxon>Liliopsida</taxon>
        <taxon>Poales</taxon>
        <taxon>Poaceae</taxon>
        <taxon>PACMAD clade</taxon>
        <taxon>Panicoideae</taxon>
        <taxon>Panicodae</taxon>
        <taxon>Paniceae</taxon>
        <taxon>Anthephorinae</taxon>
        <taxon>Digitaria</taxon>
    </lineage>
</organism>
<dbReference type="EMBL" id="JACEFO010002583">
    <property type="protein sequence ID" value="KAF8655643.1"/>
    <property type="molecule type" value="Genomic_DNA"/>
</dbReference>
<comment type="caution">
    <text evidence="2">The sequence shown here is derived from an EMBL/GenBank/DDBJ whole genome shotgun (WGS) entry which is preliminary data.</text>
</comment>
<reference evidence="2" key="1">
    <citation type="submission" date="2020-07" db="EMBL/GenBank/DDBJ databases">
        <title>Genome sequence and genetic diversity analysis of an under-domesticated orphan crop, white fonio (Digitaria exilis).</title>
        <authorList>
            <person name="Bennetzen J.L."/>
            <person name="Chen S."/>
            <person name="Ma X."/>
            <person name="Wang X."/>
            <person name="Yssel A.E.J."/>
            <person name="Chaluvadi S.R."/>
            <person name="Johnson M."/>
            <person name="Gangashetty P."/>
            <person name="Hamidou F."/>
            <person name="Sanogo M.D."/>
            <person name="Zwaenepoel A."/>
            <person name="Wallace J."/>
            <person name="Van De Peer Y."/>
            <person name="Van Deynze A."/>
        </authorList>
    </citation>
    <scope>NUCLEOTIDE SEQUENCE</scope>
    <source>
        <tissue evidence="2">Leaves</tissue>
    </source>
</reference>
<proteinExistence type="predicted"/>